<sequence length="1334" mass="148744">MNFLCICISTLLLLIVNIASAQDVKLFQVTSKSPNVAGFEKFKEIPVGLGTGTLDLQIPLYDIKVGNVTIPLSLKYNNNGLKVDEIPSWVGLGWNLWTGGYIVMRRNGIYDFDSQKGMFPHGKYSLDRYFANQMGAQETFYYMEDIIAGNIDSEYDEYIYNFSNQSGSFIFLNESSTRTNPKSDIRISRTALGFKIIDQQGNTFFFEAFESNDVVNPISVSSDSQGGGAYYVTKIITADNKVASFTYKSYALQYSKSTDFVMYSDAIDCGPQSSIGQNVAMTRITYMLPDRIDFPMGHIKFDYSLSPREDLRKIDPNSIAPFLTGFSVYNGIGKIQEYKFNIGYFASGSRLRLNGISQMGTGQQSKKWNFEYYGSNDGFPDFFSKAKDHWGYYNGAYSGNNIPKADYTSLITNSSRAMGFLTPAAERTSNFKFAKIGMLKAVEYPTGGISEFEYEQNQFLFQNYNNAVFSPWMLPYNTSTQYTKNIAGADVIDGTTVTGSFTIPQGGGYYRFSSYRILSPDYLYSHPEIRFTGSNSNSINMLNQITNKCDFPARQCISDEVIFLGAGTYYYTVTGSYYEPGTGGTYYLYAGFNITGKEDNITTNLYPVGGGRVFRITTKSDVNALPLVKRYHYNDSLHNVSIKNTPNYMTVTNSVSDRLPPYGSAVGCASCGFLYTVNEENVQPVAGATIEYGLVTEYNDALGTLGKVEKKLNFSENIGGNYTMPYVAPANTSWRAGTLHTEKIYEETQSVPKQENKYSYYANYSGSHVNGLKVAYDIYCPVNLLQNTYRTALVTFISEDYKPLSSTKKLNETGVSVVQSQTQEYNSARHQSPVVTYQDNSDGARISNLVKYVFDYDNLTIANDNAAMGLKQLKNANINVPVEELTVRRINNVDYITAGTLRTYKANQSVPDEIYVLALSNPIPLTEFIRTSVNGYGLFVKDARYRSELKFDIYDSNSNILEQHRRDGIKTVYLWSYSNQYPVAEVQNIDYASFSNVLGIGNITAFTNLPNPDKNSIEQFLAPLKSVFPNAAIKSYSHIPLVGMNSKTDSRGQTEYYDYDGSGRLMAIRDHQGNLIKTFCYNYKGDQVDCNLSITADMLTLRLRSVTGGSNLSYATVLHKVTGEIISTSKFPDNATETARLNVPVANLLSGNLLLKFSSMAYRPMFPDYRPAVNYQYQLGPVGPLWKISDGTSGNTGKILEVPMEAAWLVPGQDYTITMDDESPQVVAPVSEFYTSSEFEHISSNFSLSGGRVSGSLNLRILSQPVLGYGGFVYVGAFSNDAYMPAANRSFISGNWLCEVRYGASPRLHIKWNGSGNPPWSTGSPVYLNINYNK</sequence>
<proteinExistence type="predicted"/>
<dbReference type="STRING" id="525373.HMPREF0766_12188"/>
<dbReference type="EMBL" id="ACHA02000010">
    <property type="protein sequence ID" value="EFK58196.1"/>
    <property type="molecule type" value="Genomic_DNA"/>
</dbReference>
<gene>
    <name evidence="2" type="ORF">HMPREF0766_12188</name>
</gene>
<dbReference type="eggNOG" id="COG3209">
    <property type="taxonomic scope" value="Bacteria"/>
</dbReference>
<evidence type="ECO:0008006" key="4">
    <source>
        <dbReference type="Google" id="ProtNLM"/>
    </source>
</evidence>
<evidence type="ECO:0000313" key="3">
    <source>
        <dbReference type="Proteomes" id="UP000006258"/>
    </source>
</evidence>
<dbReference type="HOGENOM" id="CLU_258838_0_0_10"/>
<organism evidence="2 3">
    <name type="scientific">Sphingobacterium spiritivorum ATCC 33861</name>
    <dbReference type="NCBI Taxonomy" id="525373"/>
    <lineage>
        <taxon>Bacteria</taxon>
        <taxon>Pseudomonadati</taxon>
        <taxon>Bacteroidota</taxon>
        <taxon>Sphingobacteriia</taxon>
        <taxon>Sphingobacteriales</taxon>
        <taxon>Sphingobacteriaceae</taxon>
        <taxon>Sphingobacterium</taxon>
    </lineage>
</organism>
<evidence type="ECO:0000256" key="1">
    <source>
        <dbReference type="SAM" id="SignalP"/>
    </source>
</evidence>
<comment type="caution">
    <text evidence="2">The sequence shown here is derived from an EMBL/GenBank/DDBJ whole genome shotgun (WGS) entry which is preliminary data.</text>
</comment>
<name>D7VLT4_SPHSI</name>
<keyword evidence="3" id="KW-1185">Reference proteome</keyword>
<dbReference type="OrthoDB" id="680656at2"/>
<evidence type="ECO:0000313" key="2">
    <source>
        <dbReference type="EMBL" id="EFK58196.1"/>
    </source>
</evidence>
<accession>D7VLT4</accession>
<feature type="chain" id="PRO_5003107396" description="YD repeat-containing protein" evidence="1">
    <location>
        <begin position="22"/>
        <end position="1334"/>
    </location>
</feature>
<dbReference type="Proteomes" id="UP000006258">
    <property type="component" value="Unassembled WGS sequence"/>
</dbReference>
<feature type="signal peptide" evidence="1">
    <location>
        <begin position="1"/>
        <end position="21"/>
    </location>
</feature>
<protein>
    <recommendedName>
        <fullName evidence="4">YD repeat-containing protein</fullName>
    </recommendedName>
</protein>
<keyword evidence="1" id="KW-0732">Signal</keyword>
<dbReference type="GeneID" id="95430143"/>
<dbReference type="RefSeq" id="WP_003001580.1">
    <property type="nucleotide sequence ID" value="NZ_GL379776.1"/>
</dbReference>
<reference evidence="2" key="1">
    <citation type="submission" date="2010-07" db="EMBL/GenBank/DDBJ databases">
        <authorList>
            <person name="Muzny D."/>
            <person name="Qin X."/>
            <person name="Buhay C."/>
            <person name="Dugan-Rocha S."/>
            <person name="Ding Y."/>
            <person name="Chen G."/>
            <person name="Hawes A."/>
            <person name="Holder M."/>
            <person name="Jhangiani S."/>
            <person name="Johnson A."/>
            <person name="Khan Z."/>
            <person name="Li Z."/>
            <person name="Liu W."/>
            <person name="Liu X."/>
            <person name="Perez L."/>
            <person name="Shen H."/>
            <person name="Wang Q."/>
            <person name="Watt J."/>
            <person name="Xi L."/>
            <person name="Xin Y."/>
            <person name="Zhou J."/>
            <person name="Deng J."/>
            <person name="Jiang H."/>
            <person name="Liu Y."/>
            <person name="Qu J."/>
            <person name="Song X.-Z."/>
            <person name="Zhang L."/>
            <person name="Villasana D."/>
            <person name="Johnson A."/>
            <person name="Liu J."/>
            <person name="Liyanage D."/>
            <person name="Lorensuhewa L."/>
            <person name="Robinson T."/>
            <person name="Song A."/>
            <person name="Song B.-B."/>
            <person name="Dinh H."/>
            <person name="Thornton R."/>
            <person name="Coyle M."/>
            <person name="Francisco L."/>
            <person name="Jackson L."/>
            <person name="Javaid M."/>
            <person name="Korchina V."/>
            <person name="Kovar C."/>
            <person name="Mata R."/>
            <person name="Mathew T."/>
            <person name="Ngo R."/>
            <person name="Nguyen L."/>
            <person name="Nguyen N."/>
            <person name="Okwuonu G."/>
            <person name="Ongeri F."/>
            <person name="Pham C."/>
            <person name="Simmons D."/>
            <person name="Wilczek-Boney K."/>
            <person name="Hale W."/>
            <person name="Jakkamsetti A."/>
            <person name="Pham P."/>
            <person name="Ruth R."/>
            <person name="San Lucas F."/>
            <person name="Warren J."/>
            <person name="Zhang J."/>
            <person name="Zhao Z."/>
            <person name="Zhou C."/>
            <person name="Zhu D."/>
            <person name="Lee S."/>
            <person name="Bess C."/>
            <person name="Blankenburg K."/>
            <person name="Forbes L."/>
            <person name="Fu Q."/>
            <person name="Gubbala S."/>
            <person name="Hirani K."/>
            <person name="Jayaseelan J.C."/>
            <person name="Lara F."/>
            <person name="Munidasa M."/>
            <person name="Palculict T."/>
            <person name="Patil S."/>
            <person name="Pu L.-L."/>
            <person name="Saada N."/>
            <person name="Tang L."/>
            <person name="Weissenberger G."/>
            <person name="Zhu Y."/>
            <person name="Hemphill L."/>
            <person name="Shang Y."/>
            <person name="Youmans B."/>
            <person name="Ayvaz T."/>
            <person name="Ross M."/>
            <person name="Santibanez J."/>
            <person name="Aqrawi P."/>
            <person name="Gross S."/>
            <person name="Joshi V."/>
            <person name="Fowler G."/>
            <person name="Nazareth L."/>
            <person name="Reid J."/>
            <person name="Worley K."/>
            <person name="Petrosino J."/>
            <person name="Highlander S."/>
            <person name="Gibbs R."/>
        </authorList>
    </citation>
    <scope>NUCLEOTIDE SEQUENCE [LARGE SCALE GENOMIC DNA]</scope>
    <source>
        <strain evidence="2">ATCC 33861</strain>
    </source>
</reference>